<dbReference type="SUPFAM" id="SSF81345">
    <property type="entry name" value="ABC transporter involved in vitamin B12 uptake, BtuC"/>
    <property type="match status" value="1"/>
</dbReference>
<dbReference type="GO" id="GO:0033214">
    <property type="term" value="P:siderophore-iron import into cell"/>
    <property type="evidence" value="ECO:0007669"/>
    <property type="project" value="TreeGrafter"/>
</dbReference>
<dbReference type="PANTHER" id="PTHR30472">
    <property type="entry name" value="FERRIC ENTEROBACTIN TRANSPORT SYSTEM PERMEASE PROTEIN"/>
    <property type="match status" value="1"/>
</dbReference>
<comment type="similarity">
    <text evidence="2">Belongs to the binding-protein-dependent transport system permease family. FecCD subfamily.</text>
</comment>
<reference evidence="9 10" key="1">
    <citation type="submission" date="2016-08" db="EMBL/GenBank/DDBJ databases">
        <title>Novel Firmicutes and Novel Genomes.</title>
        <authorList>
            <person name="Poppleton D.I."/>
            <person name="Gribaldo S."/>
        </authorList>
    </citation>
    <scope>NUCLEOTIDE SEQUENCE [LARGE SCALE GENOMIC DNA]</scope>
    <source>
        <strain evidence="9 10">CTT3</strain>
    </source>
</reference>
<dbReference type="AlphaFoldDB" id="A0A419T4H9"/>
<keyword evidence="4" id="KW-1003">Cell membrane</keyword>
<dbReference type="Proteomes" id="UP000284177">
    <property type="component" value="Unassembled WGS sequence"/>
</dbReference>
<feature type="transmembrane region" description="Helical" evidence="8">
    <location>
        <begin position="153"/>
        <end position="175"/>
    </location>
</feature>
<feature type="transmembrane region" description="Helical" evidence="8">
    <location>
        <begin position="97"/>
        <end position="116"/>
    </location>
</feature>
<dbReference type="GO" id="GO:0005886">
    <property type="term" value="C:plasma membrane"/>
    <property type="evidence" value="ECO:0007669"/>
    <property type="project" value="UniProtKB-SubCell"/>
</dbReference>
<evidence type="ECO:0000256" key="5">
    <source>
        <dbReference type="ARBA" id="ARBA00022692"/>
    </source>
</evidence>
<sequence length="336" mass="36035">MNFILTKKAHRTYGLFLIFFILIGCIFSSIILGITDTSWHTLIDAYTNFNGSNEHIIIKNLRVPRALIATVVGASLAISGVLIQAITRNPLSSPSILGINAGAAFAVVFSSAFLSVSSLSQYIWIAFIGAGIGSLSVYLISTIGNEDLSSLKIVLSGAAITALFSSFTQSILALNEKELDEVLFWLTGSVQGRNLEMLASILPYTLIGIILAFILSKPLNILSLGENMAKGLGLNVFAVKISTLIVVILLAGSSVAISGPIGFIGIIVPHIARFFVGFDYRWNLLYSAFLGSILLLLADIISRYIIAPMEVPVGAMTAIIGTPFFIFIARKGLKNE</sequence>
<dbReference type="FunFam" id="1.10.3470.10:FF:000001">
    <property type="entry name" value="Vitamin B12 ABC transporter permease BtuC"/>
    <property type="match status" value="1"/>
</dbReference>
<dbReference type="PANTHER" id="PTHR30472:SF65">
    <property type="entry name" value="SIDEROPHORE TRANSPORT SYSTEM PERMEASE PROTEIN YFIZ-RELATED"/>
    <property type="match status" value="1"/>
</dbReference>
<protein>
    <submittedName>
        <fullName evidence="9">Iron ABC transporter</fullName>
    </submittedName>
</protein>
<gene>
    <name evidence="9" type="ORF">BET03_11060</name>
</gene>
<evidence type="ECO:0000256" key="1">
    <source>
        <dbReference type="ARBA" id="ARBA00004651"/>
    </source>
</evidence>
<feature type="transmembrane region" description="Helical" evidence="8">
    <location>
        <begin position="257"/>
        <end position="276"/>
    </location>
</feature>
<keyword evidence="3" id="KW-0813">Transport</keyword>
<dbReference type="PROSITE" id="PS51257">
    <property type="entry name" value="PROKAR_LIPOPROTEIN"/>
    <property type="match status" value="1"/>
</dbReference>
<evidence type="ECO:0000256" key="4">
    <source>
        <dbReference type="ARBA" id="ARBA00022475"/>
    </source>
</evidence>
<name>A0A419T4H9_9FIRM</name>
<dbReference type="GO" id="GO:0022857">
    <property type="term" value="F:transmembrane transporter activity"/>
    <property type="evidence" value="ECO:0007669"/>
    <property type="project" value="InterPro"/>
</dbReference>
<organism evidence="9 10">
    <name type="scientific">Thermohalobacter berrensis</name>
    <dbReference type="NCBI Taxonomy" id="99594"/>
    <lineage>
        <taxon>Bacteria</taxon>
        <taxon>Bacillati</taxon>
        <taxon>Bacillota</taxon>
        <taxon>Tissierellia</taxon>
        <taxon>Tissierellales</taxon>
        <taxon>Thermohalobacteraceae</taxon>
        <taxon>Thermohalobacter</taxon>
    </lineage>
</organism>
<feature type="transmembrane region" description="Helical" evidence="8">
    <location>
        <begin position="66"/>
        <end position="85"/>
    </location>
</feature>
<evidence type="ECO:0000256" key="6">
    <source>
        <dbReference type="ARBA" id="ARBA00022989"/>
    </source>
</evidence>
<dbReference type="InterPro" id="IPR000522">
    <property type="entry name" value="ABC_transptr_permease_BtuC"/>
</dbReference>
<comment type="caution">
    <text evidence="9">The sequence shown here is derived from an EMBL/GenBank/DDBJ whole genome shotgun (WGS) entry which is preliminary data.</text>
</comment>
<dbReference type="OrthoDB" id="9792889at2"/>
<accession>A0A419T4H9</accession>
<feature type="transmembrane region" description="Helical" evidence="8">
    <location>
        <begin position="12"/>
        <end position="34"/>
    </location>
</feature>
<feature type="transmembrane region" description="Helical" evidence="8">
    <location>
        <begin position="311"/>
        <end position="329"/>
    </location>
</feature>
<evidence type="ECO:0000313" key="9">
    <source>
        <dbReference type="EMBL" id="RKD32447.1"/>
    </source>
</evidence>
<dbReference type="InterPro" id="IPR037294">
    <property type="entry name" value="ABC_BtuC-like"/>
</dbReference>
<proteinExistence type="inferred from homology"/>
<feature type="transmembrane region" description="Helical" evidence="8">
    <location>
        <begin position="228"/>
        <end position="251"/>
    </location>
</feature>
<dbReference type="Gene3D" id="1.10.3470.10">
    <property type="entry name" value="ABC transporter involved in vitamin B12 uptake, BtuC"/>
    <property type="match status" value="1"/>
</dbReference>
<evidence type="ECO:0000313" key="10">
    <source>
        <dbReference type="Proteomes" id="UP000284177"/>
    </source>
</evidence>
<dbReference type="RefSeq" id="WP_120168509.1">
    <property type="nucleotide sequence ID" value="NZ_MCIB01000011.1"/>
</dbReference>
<keyword evidence="6 8" id="KW-1133">Transmembrane helix</keyword>
<evidence type="ECO:0000256" key="8">
    <source>
        <dbReference type="SAM" id="Phobius"/>
    </source>
</evidence>
<dbReference type="Pfam" id="PF01032">
    <property type="entry name" value="FecCD"/>
    <property type="match status" value="1"/>
</dbReference>
<keyword evidence="10" id="KW-1185">Reference proteome</keyword>
<keyword evidence="5 8" id="KW-0812">Transmembrane</keyword>
<keyword evidence="7 8" id="KW-0472">Membrane</keyword>
<evidence type="ECO:0000256" key="3">
    <source>
        <dbReference type="ARBA" id="ARBA00022448"/>
    </source>
</evidence>
<feature type="transmembrane region" description="Helical" evidence="8">
    <location>
        <begin position="195"/>
        <end position="216"/>
    </location>
</feature>
<feature type="transmembrane region" description="Helical" evidence="8">
    <location>
        <begin position="122"/>
        <end position="141"/>
    </location>
</feature>
<evidence type="ECO:0000256" key="7">
    <source>
        <dbReference type="ARBA" id="ARBA00023136"/>
    </source>
</evidence>
<dbReference type="CDD" id="cd06550">
    <property type="entry name" value="TM_ABC_iron-siderophores_like"/>
    <property type="match status" value="1"/>
</dbReference>
<comment type="subcellular location">
    <subcellularLocation>
        <location evidence="1">Cell membrane</location>
        <topology evidence="1">Multi-pass membrane protein</topology>
    </subcellularLocation>
</comment>
<feature type="transmembrane region" description="Helical" evidence="8">
    <location>
        <begin position="283"/>
        <end position="305"/>
    </location>
</feature>
<dbReference type="EMBL" id="MCIB01000011">
    <property type="protein sequence ID" value="RKD32447.1"/>
    <property type="molecule type" value="Genomic_DNA"/>
</dbReference>
<evidence type="ECO:0000256" key="2">
    <source>
        <dbReference type="ARBA" id="ARBA00007935"/>
    </source>
</evidence>